<dbReference type="EMBL" id="AJLR01000093">
    <property type="protein sequence ID" value="EKN66072.1"/>
    <property type="molecule type" value="Genomic_DNA"/>
</dbReference>
<evidence type="ECO:0000313" key="2">
    <source>
        <dbReference type="Proteomes" id="UP000006315"/>
    </source>
</evidence>
<dbReference type="InterPro" id="IPR029068">
    <property type="entry name" value="Glyas_Bleomycin-R_OHBP_Dase"/>
</dbReference>
<protein>
    <submittedName>
        <fullName evidence="1">Glyoxalase</fullName>
    </submittedName>
</protein>
<proteinExistence type="predicted"/>
<keyword evidence="2" id="KW-1185">Reference proteome</keyword>
<dbReference type="AlphaFoldDB" id="K6D0T2"/>
<accession>K6D0T2</accession>
<comment type="caution">
    <text evidence="1">The sequence shown here is derived from an EMBL/GenBank/DDBJ whole genome shotgun (WGS) entry which is preliminary data.</text>
</comment>
<evidence type="ECO:0000313" key="1">
    <source>
        <dbReference type="EMBL" id="EKN66072.1"/>
    </source>
</evidence>
<dbReference type="STRING" id="1131731.BAZO_11364"/>
<dbReference type="SUPFAM" id="SSF54593">
    <property type="entry name" value="Glyoxalase/Bleomycin resistance protein/Dihydroxybiphenyl dioxygenase"/>
    <property type="match status" value="1"/>
</dbReference>
<name>K6D0T2_SCHAZ</name>
<dbReference type="RefSeq" id="WP_003331617.1">
    <property type="nucleotide sequence ID" value="NZ_AJLR01000093.1"/>
</dbReference>
<gene>
    <name evidence="1" type="ORF">BAZO_11364</name>
</gene>
<organism evidence="1 2">
    <name type="scientific">Schinkia azotoformans LMG 9581</name>
    <dbReference type="NCBI Taxonomy" id="1131731"/>
    <lineage>
        <taxon>Bacteria</taxon>
        <taxon>Bacillati</taxon>
        <taxon>Bacillota</taxon>
        <taxon>Bacilli</taxon>
        <taxon>Bacillales</taxon>
        <taxon>Bacillaceae</taxon>
        <taxon>Calidifontibacillus/Schinkia group</taxon>
        <taxon>Schinkia</taxon>
    </lineage>
</organism>
<reference evidence="1 2" key="1">
    <citation type="journal article" date="2012" name="Front. Microbiol.">
        <title>Redundancy and modularity in membrane-associated dissimilatory nitrate reduction in Bacillus.</title>
        <authorList>
            <person name="Heylen K."/>
            <person name="Keltjens J."/>
        </authorList>
    </citation>
    <scope>NUCLEOTIDE SEQUENCE [LARGE SCALE GENOMIC DNA]</scope>
    <source>
        <strain evidence="1 2">LMG 9581</strain>
    </source>
</reference>
<dbReference type="GeneID" id="89470928"/>
<dbReference type="Proteomes" id="UP000006315">
    <property type="component" value="Unassembled WGS sequence"/>
</dbReference>
<sequence>MKGNGVKVEEMQRMPFGTMFTFYDQDGNEYILREDK</sequence>
<dbReference type="Gene3D" id="3.10.180.10">
    <property type="entry name" value="2,3-Dihydroxybiphenyl 1,2-Dioxygenase, domain 1"/>
    <property type="match status" value="1"/>
</dbReference>